<dbReference type="PANTHER" id="PTHR22895">
    <property type="entry name" value="ARMADILLO REPEAT-CONTAINING PROTEIN 6"/>
    <property type="match status" value="1"/>
</dbReference>
<dbReference type="PANTHER" id="PTHR22895:SF0">
    <property type="entry name" value="ARMADILLO REPEAT-CONTAINING PROTEIN 6"/>
    <property type="match status" value="1"/>
</dbReference>
<dbReference type="EMBL" id="JBBPBN010000073">
    <property type="protein sequence ID" value="KAK8984951.1"/>
    <property type="molecule type" value="Genomic_DNA"/>
</dbReference>
<name>A0ABR2P941_9ROSI</name>
<protein>
    <submittedName>
        <fullName evidence="2">Uncharacterized protein</fullName>
    </submittedName>
</protein>
<evidence type="ECO:0000256" key="1">
    <source>
        <dbReference type="ARBA" id="ARBA00022737"/>
    </source>
</evidence>
<reference evidence="2 3" key="1">
    <citation type="journal article" date="2024" name="G3 (Bethesda)">
        <title>Genome assembly of Hibiscus sabdariffa L. provides insights into metabolisms of medicinal natural products.</title>
        <authorList>
            <person name="Kim T."/>
        </authorList>
    </citation>
    <scope>NUCLEOTIDE SEQUENCE [LARGE SCALE GENOMIC DNA]</scope>
    <source>
        <strain evidence="2">TK-2024</strain>
        <tissue evidence="2">Old leaves</tissue>
    </source>
</reference>
<comment type="caution">
    <text evidence="2">The sequence shown here is derived from an EMBL/GenBank/DDBJ whole genome shotgun (WGS) entry which is preliminary data.</text>
</comment>
<gene>
    <name evidence="2" type="ORF">V6N11_073101</name>
</gene>
<evidence type="ECO:0000313" key="3">
    <source>
        <dbReference type="Proteomes" id="UP001396334"/>
    </source>
</evidence>
<sequence length="254" mass="27362">MQCLDKLIQLNSDSKHQFDAQDLVQVTVLLNDLSELCCANKEDSGNAAIVAKNGGIELVCSIYYVQSSETFRSSGGQKIVVGILRDGTQDLDSLNSNFAVVAAASTVNEVVKQSFMELGIDELILQVLSGQTQGSVESLYDVIRVLLTSHDNRVVASEVRKTHVINLLGGTLVVPQNGCDVFAWLLHVYGYARRALVESLQGRLSLPSLVSASIALKAVDDEIRKSIADAGGIDTLLKCVDESGEQHNKSVART</sequence>
<organism evidence="2 3">
    <name type="scientific">Hibiscus sabdariffa</name>
    <name type="common">roselle</name>
    <dbReference type="NCBI Taxonomy" id="183260"/>
    <lineage>
        <taxon>Eukaryota</taxon>
        <taxon>Viridiplantae</taxon>
        <taxon>Streptophyta</taxon>
        <taxon>Embryophyta</taxon>
        <taxon>Tracheophyta</taxon>
        <taxon>Spermatophyta</taxon>
        <taxon>Magnoliopsida</taxon>
        <taxon>eudicotyledons</taxon>
        <taxon>Gunneridae</taxon>
        <taxon>Pentapetalae</taxon>
        <taxon>rosids</taxon>
        <taxon>malvids</taxon>
        <taxon>Malvales</taxon>
        <taxon>Malvaceae</taxon>
        <taxon>Malvoideae</taxon>
        <taxon>Hibiscus</taxon>
    </lineage>
</organism>
<accession>A0ABR2P941</accession>
<keyword evidence="1" id="KW-0677">Repeat</keyword>
<dbReference type="Proteomes" id="UP001396334">
    <property type="component" value="Unassembled WGS sequence"/>
</dbReference>
<evidence type="ECO:0000313" key="2">
    <source>
        <dbReference type="EMBL" id="KAK8984951.1"/>
    </source>
</evidence>
<proteinExistence type="predicted"/>
<keyword evidence="3" id="KW-1185">Reference proteome</keyword>